<dbReference type="EMBL" id="GG738888">
    <property type="protein sequence ID" value="EFC41006.1"/>
    <property type="molecule type" value="Genomic_DNA"/>
</dbReference>
<protein>
    <submittedName>
        <fullName evidence="8">Predicted protein</fullName>
    </submittedName>
</protein>
<dbReference type="InterPro" id="IPR056822">
    <property type="entry name" value="TEN_NHL"/>
</dbReference>
<dbReference type="InterPro" id="IPR011009">
    <property type="entry name" value="Kinase-like_dom_sf"/>
</dbReference>
<keyword evidence="1 4" id="KW-0547">Nucleotide-binding</keyword>
<dbReference type="PROSITE" id="PS00108">
    <property type="entry name" value="PROTEIN_KINASE_ST"/>
    <property type="match status" value="1"/>
</dbReference>
<keyword evidence="3" id="KW-1015">Disulfide bond</keyword>
<proteinExistence type="predicted"/>
<dbReference type="Gene3D" id="2.120.10.30">
    <property type="entry name" value="TolB, C-terminal domain"/>
    <property type="match status" value="2"/>
</dbReference>
<dbReference type="PROSITE" id="PS50011">
    <property type="entry name" value="PROTEIN_KINASE_DOM"/>
    <property type="match status" value="1"/>
</dbReference>
<evidence type="ECO:0000313" key="9">
    <source>
        <dbReference type="Proteomes" id="UP000006671"/>
    </source>
</evidence>
<reference evidence="8 9" key="1">
    <citation type="journal article" date="2010" name="Cell">
        <title>The genome of Naegleria gruberi illuminates early eukaryotic versatility.</title>
        <authorList>
            <person name="Fritz-Laylin L.K."/>
            <person name="Prochnik S.E."/>
            <person name="Ginger M.L."/>
            <person name="Dacks J.B."/>
            <person name="Carpenter M.L."/>
            <person name="Field M.C."/>
            <person name="Kuo A."/>
            <person name="Paredez A."/>
            <person name="Chapman J."/>
            <person name="Pham J."/>
            <person name="Shu S."/>
            <person name="Neupane R."/>
            <person name="Cipriano M."/>
            <person name="Mancuso J."/>
            <person name="Tu H."/>
            <person name="Salamov A."/>
            <person name="Lindquist E."/>
            <person name="Shapiro H."/>
            <person name="Lucas S."/>
            <person name="Grigoriev I.V."/>
            <person name="Cande W.Z."/>
            <person name="Fulton C."/>
            <person name="Rokhsar D.S."/>
            <person name="Dawson S.C."/>
        </authorList>
    </citation>
    <scope>NUCLEOTIDE SEQUENCE [LARGE SCALE GENOMIC DNA]</scope>
    <source>
        <strain evidence="8 9">NEG-M</strain>
    </source>
</reference>
<dbReference type="PROSITE" id="PS00022">
    <property type="entry name" value="EGF_1"/>
    <property type="match status" value="4"/>
</dbReference>
<feature type="transmembrane region" description="Helical" evidence="5">
    <location>
        <begin position="1357"/>
        <end position="1384"/>
    </location>
</feature>
<keyword evidence="5" id="KW-1133">Transmembrane helix</keyword>
<dbReference type="SMART" id="SM00220">
    <property type="entry name" value="S_TKc"/>
    <property type="match status" value="1"/>
</dbReference>
<dbReference type="InParanoid" id="D2VQ96"/>
<dbReference type="InterPro" id="IPR000719">
    <property type="entry name" value="Prot_kinase_dom"/>
</dbReference>
<evidence type="ECO:0000256" key="5">
    <source>
        <dbReference type="SAM" id="Phobius"/>
    </source>
</evidence>
<dbReference type="InterPro" id="IPR051681">
    <property type="entry name" value="Ser/Thr_Kinases-Pseudokinases"/>
</dbReference>
<sequence length="1759" mass="199469">MVNRTNGLISTIAGKGSICGTKLLGNGGLANSTTLYNPFGVAVDSFFNVYIAESSASVIRFVDKSTGIISTYAGDGSPAYSGDGVLASQAKLNYPNFVTIDNLSNNLLIADTANFVVRYVNRTTRIISTIAGYNVNGNSGDGLPSKQSSFSSLFGITTDMEGNVYIVDAPNSVVRILIKTCDSLLFTCNNHGSCLSSQTCKCNYGWSTETCIQPTCFGILATTNVACSGHGKCSYVDLCECDMDFFGNECEFFKCYGINYNNQSVCSNGRGNCSSPNNCTCQNNYFGNECELTTCYGIESNNSKVCSGNGKCIGKDECSCMNGYVGDYCQHTVCFGIYGNETCSSRGSCIAPDNCECLDGYGGRDCRHYEVFMDFETVSIHSSHHLLMRKLTSDLLECGEIVSESDILKLGEKDSLKCYWRELSGFRIYLGYNHNITHGSVLNIMNNLLTIHVNASISDQIRKSNENGVVIGFPLDVFPTNKDLLIRSQHDQHYNNFKSVSQNWKFSTVIRNTIHPIQELLDRNDNKPIVIIPSINISDLQSLTISTLTINDLSIQSTSERTFAFEKSKDIPSQFNIWNEISSQSYYQDCIGHNCIVESTLIGMKTSLTYSFNGFLIVKSKEFQNRQIFRITNKVENDLLKENYKGTMQVVGLNLNSYSSSYYQVDLTYSSFDMLDIYLVGINKTYSRNEAIVLSTSIIDPFVFTYSDINSFKQRWSYQNSITKQYDSIFGSQLYIAPLPVGLYDISLNVTTKSNVYTFYGKIDIVNFENIPSINIKHVPAIYPFGSNIYIEMSIKSDIPIKKIQWKLLEGKFDSKQSLTNNYNEILEQSFNPIPHFVNTQQYMLNIEKKYLIEGERYQFQIVAWNENGQYAISNISTRIDMSPRFWCDIYDPIGENKAFTSTFVVNCVNTIAESVSSYWIDVWDNDTRLMILSNTQKRTFITKLPFTKSGYLNIGIKLINMNGSFSRIFRKVKVNNPISDLSLQSRINFIFLNFNIIIEEPISIDTIIKLSCLLSLIDKNDDFTELNSVDKNILVKSLTLLITNLDKIQQIALNVDDKLIQIILPLLSKVTTIIQHISLQSISETVLLQNIKWIISGYKNSFQYYSPYIMNHLLDFTHAQELETLFKTLLVKGGGMKSTEMLPNVVNIIRRSYFSSGLGLQNQTISRIFNSFGAKGFYEEIDTALHLLNGKQFNFHSNQEDIQIDFKVLNDVQYNLITPYKVNLISYTTKSYLNVSDSVSLAFMYETGEIIPTTSSKYSTVQIKFNNVTLTLEEDNISLLKVFCVSYDYSKDTWNTDGIETIFNITQIMNRTITLNVTCQYLSSVGLTTISIQKGFSTYRNTSSSIIPNTPQSDKIIAIVVPISILLLISILVILICIGIYYYRSRYWSKRLKNEKEMEQKLLEIELELNDKNPQPISYLIPIEELELIKKIGEGGFGQVYLAKWKHVQVAVKCVSNYEDEEQIEQFNGDDMEDAFEKEVLLLNSLKHPNVIHFFGVCLTQTKKLMIMEYLEGGSLDRIVSELRLKRRKMLLREKIRILFGVSNGMSYLHNLKPSSIIHRDLKTANILLDNYMQPKVCDFGLSKLIGNNNSTTMTTNLGSIFYMAELIGDGYQNITNKLDVYSFGIIMYELFFEENPFLNQNSKKIHRFSSNSSSSSSSSEQSMELNSFSVPVRVLNGVRPKIPFSNMIEQRQWISEFMSDDYDHEKKSDMKTINDLCKLVDDYIMLMKMCWDVDPEKRPSFDEIGQYLADVMSNYQL</sequence>
<dbReference type="PROSITE" id="PS01186">
    <property type="entry name" value="EGF_2"/>
    <property type="match status" value="3"/>
</dbReference>
<dbReference type="InterPro" id="IPR000742">
    <property type="entry name" value="EGF"/>
</dbReference>
<keyword evidence="2 4" id="KW-0067">ATP-binding</keyword>
<keyword evidence="5" id="KW-0472">Membrane</keyword>
<feature type="binding site" evidence="4">
    <location>
        <position position="1454"/>
    </location>
    <ligand>
        <name>ATP</name>
        <dbReference type="ChEBI" id="CHEBI:30616"/>
    </ligand>
</feature>
<accession>D2VQ96</accession>
<dbReference type="GO" id="GO:0004674">
    <property type="term" value="F:protein serine/threonine kinase activity"/>
    <property type="evidence" value="ECO:0007669"/>
    <property type="project" value="TreeGrafter"/>
</dbReference>
<dbReference type="InterPro" id="IPR017441">
    <property type="entry name" value="Protein_kinase_ATP_BS"/>
</dbReference>
<dbReference type="GO" id="GO:0005524">
    <property type="term" value="F:ATP binding"/>
    <property type="evidence" value="ECO:0007669"/>
    <property type="project" value="UniProtKB-UniRule"/>
</dbReference>
<evidence type="ECO:0000256" key="2">
    <source>
        <dbReference type="ARBA" id="ARBA00022840"/>
    </source>
</evidence>
<dbReference type="STRING" id="5762.D2VQ96"/>
<evidence type="ECO:0000313" key="8">
    <source>
        <dbReference type="EMBL" id="EFC41006.1"/>
    </source>
</evidence>
<dbReference type="Gene3D" id="2.10.25.10">
    <property type="entry name" value="Laminin"/>
    <property type="match status" value="2"/>
</dbReference>
<dbReference type="InterPro" id="IPR011042">
    <property type="entry name" value="6-blade_b-propeller_TolB-like"/>
</dbReference>
<dbReference type="PROSITE" id="PS50026">
    <property type="entry name" value="EGF_3"/>
    <property type="match status" value="1"/>
</dbReference>
<dbReference type="Pfam" id="PF00069">
    <property type="entry name" value="Pkinase"/>
    <property type="match status" value="1"/>
</dbReference>
<dbReference type="Gene3D" id="1.10.510.10">
    <property type="entry name" value="Transferase(Phosphotransferase) domain 1"/>
    <property type="match status" value="2"/>
</dbReference>
<name>D2VQ96_NAEGR</name>
<evidence type="ECO:0000259" key="7">
    <source>
        <dbReference type="PROSITE" id="PS50026"/>
    </source>
</evidence>
<keyword evidence="3" id="KW-0245">EGF-like domain</keyword>
<dbReference type="SMART" id="SM00181">
    <property type="entry name" value="EGF"/>
    <property type="match status" value="5"/>
</dbReference>
<dbReference type="Pfam" id="PF25021">
    <property type="entry name" value="TEN_NHL"/>
    <property type="match status" value="1"/>
</dbReference>
<feature type="domain" description="EGF-like" evidence="7">
    <location>
        <begin position="296"/>
        <end position="330"/>
    </location>
</feature>
<dbReference type="Proteomes" id="UP000006671">
    <property type="component" value="Unassembled WGS sequence"/>
</dbReference>
<dbReference type="eggNOG" id="KOG1225">
    <property type="taxonomic scope" value="Eukaryota"/>
</dbReference>
<dbReference type="SUPFAM" id="SSF101898">
    <property type="entry name" value="NHL repeat"/>
    <property type="match status" value="1"/>
</dbReference>
<comment type="caution">
    <text evidence="3">Lacks conserved residue(s) required for the propagation of feature annotation.</text>
</comment>
<dbReference type="VEuPathDB" id="AmoebaDB:NAEGRDRAFT_80821"/>
<dbReference type="InterPro" id="IPR008271">
    <property type="entry name" value="Ser/Thr_kinase_AS"/>
</dbReference>
<gene>
    <name evidence="8" type="ORF">NAEGRDRAFT_80821</name>
</gene>
<dbReference type="PROSITE" id="PS00107">
    <property type="entry name" value="PROTEIN_KINASE_ATP"/>
    <property type="match status" value="1"/>
</dbReference>
<evidence type="ECO:0000256" key="4">
    <source>
        <dbReference type="PROSITE-ProRule" id="PRU10141"/>
    </source>
</evidence>
<dbReference type="SUPFAM" id="SSF56112">
    <property type="entry name" value="Protein kinase-like (PK-like)"/>
    <property type="match status" value="1"/>
</dbReference>
<dbReference type="RefSeq" id="XP_002673750.1">
    <property type="nucleotide sequence ID" value="XM_002673704.1"/>
</dbReference>
<dbReference type="KEGG" id="ngr:NAEGRDRAFT_80821"/>
<organism evidence="9">
    <name type="scientific">Naegleria gruberi</name>
    <name type="common">Amoeba</name>
    <dbReference type="NCBI Taxonomy" id="5762"/>
    <lineage>
        <taxon>Eukaryota</taxon>
        <taxon>Discoba</taxon>
        <taxon>Heterolobosea</taxon>
        <taxon>Tetramitia</taxon>
        <taxon>Eutetramitia</taxon>
        <taxon>Vahlkampfiidae</taxon>
        <taxon>Naegleria</taxon>
    </lineage>
</organism>
<evidence type="ECO:0000256" key="3">
    <source>
        <dbReference type="PROSITE-ProRule" id="PRU00076"/>
    </source>
</evidence>
<evidence type="ECO:0000259" key="6">
    <source>
        <dbReference type="PROSITE" id="PS50011"/>
    </source>
</evidence>
<feature type="domain" description="Protein kinase" evidence="6">
    <location>
        <begin position="1427"/>
        <end position="1750"/>
    </location>
</feature>
<feature type="disulfide bond" evidence="3">
    <location>
        <begin position="320"/>
        <end position="329"/>
    </location>
</feature>
<dbReference type="OrthoDB" id="283575at2759"/>
<dbReference type="PANTHER" id="PTHR44329">
    <property type="entry name" value="SERINE/THREONINE-PROTEIN KINASE TNNI3K-RELATED"/>
    <property type="match status" value="1"/>
</dbReference>
<keyword evidence="9" id="KW-1185">Reference proteome</keyword>
<dbReference type="GeneID" id="8855650"/>
<keyword evidence="5" id="KW-0812">Transmembrane</keyword>
<evidence type="ECO:0000256" key="1">
    <source>
        <dbReference type="ARBA" id="ARBA00022741"/>
    </source>
</evidence>